<organism evidence="8 9">
    <name type="scientific">Fusarium oxysporum f. sp. cepae</name>
    <dbReference type="NCBI Taxonomy" id="396571"/>
    <lineage>
        <taxon>Eukaryota</taxon>
        <taxon>Fungi</taxon>
        <taxon>Dikarya</taxon>
        <taxon>Ascomycota</taxon>
        <taxon>Pezizomycotina</taxon>
        <taxon>Sordariomycetes</taxon>
        <taxon>Hypocreomycetidae</taxon>
        <taxon>Hypocreales</taxon>
        <taxon>Nectriaceae</taxon>
        <taxon>Fusarium</taxon>
        <taxon>Fusarium oxysporum species complex</taxon>
    </lineage>
</organism>
<dbReference type="InterPro" id="IPR012337">
    <property type="entry name" value="RNaseH-like_sf"/>
</dbReference>
<dbReference type="EMBL" id="MRCU01000022">
    <property type="protein sequence ID" value="RKK06390.1"/>
    <property type="molecule type" value="Genomic_DNA"/>
</dbReference>
<dbReference type="PANTHER" id="PTHR46481">
    <property type="entry name" value="ZINC FINGER BED DOMAIN-CONTAINING PROTEIN 4"/>
    <property type="match status" value="1"/>
</dbReference>
<comment type="caution">
    <text evidence="8">The sequence shown here is derived from an EMBL/GenBank/DDBJ whole genome shotgun (WGS) entry which is preliminary data.</text>
</comment>
<feature type="region of interest" description="Disordered" evidence="6">
    <location>
        <begin position="904"/>
        <end position="943"/>
    </location>
</feature>
<evidence type="ECO:0000256" key="6">
    <source>
        <dbReference type="SAM" id="MobiDB-lite"/>
    </source>
</evidence>
<dbReference type="Proteomes" id="UP000270866">
    <property type="component" value="Unassembled WGS sequence"/>
</dbReference>
<dbReference type="PANTHER" id="PTHR46481:SF10">
    <property type="entry name" value="ZINC FINGER BED DOMAIN-CONTAINING PROTEIN 39"/>
    <property type="match status" value="1"/>
</dbReference>
<dbReference type="SUPFAM" id="SSF53098">
    <property type="entry name" value="Ribonuclease H-like"/>
    <property type="match status" value="1"/>
</dbReference>
<evidence type="ECO:0000256" key="3">
    <source>
        <dbReference type="ARBA" id="ARBA00022771"/>
    </source>
</evidence>
<proteinExistence type="predicted"/>
<evidence type="ECO:0000259" key="7">
    <source>
        <dbReference type="Pfam" id="PF05699"/>
    </source>
</evidence>
<dbReference type="InterPro" id="IPR052035">
    <property type="entry name" value="ZnF_BED_domain_contain"/>
</dbReference>
<dbReference type="GO" id="GO:0008270">
    <property type="term" value="F:zinc ion binding"/>
    <property type="evidence" value="ECO:0007669"/>
    <property type="project" value="UniProtKB-KW"/>
</dbReference>
<evidence type="ECO:0000313" key="9">
    <source>
        <dbReference type="Proteomes" id="UP000270866"/>
    </source>
</evidence>
<dbReference type="GO" id="GO:0046983">
    <property type="term" value="F:protein dimerization activity"/>
    <property type="evidence" value="ECO:0007669"/>
    <property type="project" value="InterPro"/>
</dbReference>
<accession>A0A3L6MQQ1</accession>
<feature type="domain" description="HAT C-terminal dimerisation" evidence="7">
    <location>
        <begin position="668"/>
        <end position="747"/>
    </location>
</feature>
<reference evidence="8 9" key="1">
    <citation type="journal article" date="2018" name="Sci. Rep.">
        <title>Characterisation of pathogen-specific regions and novel effector candidates in Fusarium oxysporum f. sp. cepae.</title>
        <authorList>
            <person name="Armitage A.D."/>
            <person name="Taylor A."/>
            <person name="Sobczyk M.K."/>
            <person name="Baxter L."/>
            <person name="Greenfield B.P."/>
            <person name="Bates H.J."/>
            <person name="Wilson F."/>
            <person name="Jackson A.C."/>
            <person name="Ott S."/>
            <person name="Harrison R.J."/>
            <person name="Clarkson J.P."/>
        </authorList>
    </citation>
    <scope>NUCLEOTIDE SEQUENCE [LARGE SCALE GENOMIC DNA]</scope>
    <source>
        <strain evidence="8 9">FoC_Fus2</strain>
    </source>
</reference>
<comment type="subcellular location">
    <subcellularLocation>
        <location evidence="1">Nucleus</location>
    </subcellularLocation>
</comment>
<keyword evidence="5" id="KW-0539">Nucleus</keyword>
<evidence type="ECO:0000313" key="8">
    <source>
        <dbReference type="EMBL" id="RKK06390.1"/>
    </source>
</evidence>
<sequence>MSFSHDSLSLTVPTTPSTPNLTLPAPSVASSAPPSIASIPTEKLSIWTFFRYARGSEPEFRLKERSDRSGKSSNKRLHYCIACWDKKKSWSTIYTSGARDHLRLNHPSLWKRWLDMEDRQTSSKPKLMPGQQVINSFLLQKDEASRELVLREAYDRPRHLQALLALCARRRLPLNAIEWPELHDLLLSANPEISGLAQFSRRTFTRALVLNYERYRQILQNNIQEAIGNIHISTDMWTSPARKAYLCICVRWISQDYQFKHGMLALPQVLFSHSGEIQAAIILRTLKSFGITTKLGYHTGDNATSNDTLLIELSRSLKLEFGIDYDPTTHRIRCLDHILNLALQAFLLATSKEALKAALAAIEETEDTDPYELFSAYLDVPVVEDNPASIRAHEQAQRRGGKVKAKHKGFEGWGATTALQKLHNLAVWLRNSSIHHDRWIEAVGITLGIDNDTRWSSWYHLIKRTTRKEREIKDFIDKHPECDNFRLNGVEWDTLKRTERFLSVFASGTLWVEGSEASLSQSLTLMDAILTFFEDQKVLYKSGPEKDLRMVHSIEMGWFILDKYYALVESTPVYAAAMLLDPSKRKHYLLQNWPEEWHQKTIDAAYSIWQKEYAHLPHELLSAAAADIDTFHPSSKKRVENELDRLKRRLRVQPTSQEDEDMFMAFIEDKTIDLDALKITPLQWWLVPEQRRRYPRLHRMAINILSIAPSSAEPEQQFSGARRTQSWDRLRLSPENLQRLECMGNWFARKLISSEELLMMMVEAVDMEDEMNIDFDEEDWGGETGRTLVVGDRNREEPDGTDHPYTTARFTPYLTPETCPLWPAALLVATIREPPARKEGEKPPQLRAAKMVHVLPSAGTSLGRDGANGAPRVISTPSSYWEAAFNAGRLASVKGTWNGKVVSKRKLEKQASSASCHPDSGEPQSTGSRGESTKLMDSPNRKT</sequence>
<keyword evidence="3" id="KW-0863">Zinc-finger</keyword>
<feature type="region of interest" description="Disordered" evidence="6">
    <location>
        <begin position="1"/>
        <end position="34"/>
    </location>
</feature>
<feature type="compositionally biased region" description="Low complexity" evidence="6">
    <location>
        <begin position="7"/>
        <end position="34"/>
    </location>
</feature>
<gene>
    <name evidence="8" type="ORF">BFJ65_g18788</name>
</gene>
<evidence type="ECO:0000256" key="5">
    <source>
        <dbReference type="ARBA" id="ARBA00023242"/>
    </source>
</evidence>
<evidence type="ECO:0000256" key="1">
    <source>
        <dbReference type="ARBA" id="ARBA00004123"/>
    </source>
</evidence>
<dbReference type="Pfam" id="PF05699">
    <property type="entry name" value="Dimer_Tnp_hAT"/>
    <property type="match status" value="1"/>
</dbReference>
<dbReference type="GO" id="GO:0005634">
    <property type="term" value="C:nucleus"/>
    <property type="evidence" value="ECO:0007669"/>
    <property type="project" value="UniProtKB-SubCell"/>
</dbReference>
<evidence type="ECO:0000256" key="2">
    <source>
        <dbReference type="ARBA" id="ARBA00022723"/>
    </source>
</evidence>
<evidence type="ECO:0000256" key="4">
    <source>
        <dbReference type="ARBA" id="ARBA00022833"/>
    </source>
</evidence>
<name>A0A3L6MQQ1_FUSOX</name>
<keyword evidence="2" id="KW-0479">Metal-binding</keyword>
<dbReference type="AlphaFoldDB" id="A0A3L6MQQ1"/>
<protein>
    <recommendedName>
        <fullName evidence="7">HAT C-terminal dimerisation domain-containing protein</fullName>
    </recommendedName>
</protein>
<keyword evidence="4" id="KW-0862">Zinc</keyword>
<dbReference type="InterPro" id="IPR008906">
    <property type="entry name" value="HATC_C_dom"/>
</dbReference>